<dbReference type="OrthoDB" id="6696505at2759"/>
<gene>
    <name evidence="3" type="ORF">DIABBA_LOCUS2600</name>
</gene>
<feature type="domain" description="UHRF1 tandem tudor" evidence="2">
    <location>
        <begin position="118"/>
        <end position="255"/>
    </location>
</feature>
<organism evidence="3 4">
    <name type="scientific">Diabrotica balteata</name>
    <name type="common">Banded cucumber beetle</name>
    <dbReference type="NCBI Taxonomy" id="107213"/>
    <lineage>
        <taxon>Eukaryota</taxon>
        <taxon>Metazoa</taxon>
        <taxon>Ecdysozoa</taxon>
        <taxon>Arthropoda</taxon>
        <taxon>Hexapoda</taxon>
        <taxon>Insecta</taxon>
        <taxon>Pterygota</taxon>
        <taxon>Neoptera</taxon>
        <taxon>Endopterygota</taxon>
        <taxon>Coleoptera</taxon>
        <taxon>Polyphaga</taxon>
        <taxon>Cucujiformia</taxon>
        <taxon>Chrysomeloidea</taxon>
        <taxon>Chrysomelidae</taxon>
        <taxon>Galerucinae</taxon>
        <taxon>Diabroticina</taxon>
        <taxon>Diabroticites</taxon>
        <taxon>Diabrotica</taxon>
    </lineage>
</organism>
<name>A0A9N9XAU8_DIABA</name>
<feature type="compositionally biased region" description="Basic and acidic residues" evidence="1">
    <location>
        <begin position="387"/>
        <end position="396"/>
    </location>
</feature>
<dbReference type="Proteomes" id="UP001153709">
    <property type="component" value="Chromosome 10"/>
</dbReference>
<dbReference type="AlphaFoldDB" id="A0A9N9XAU8"/>
<evidence type="ECO:0000313" key="3">
    <source>
        <dbReference type="EMBL" id="CAG9828699.1"/>
    </source>
</evidence>
<evidence type="ECO:0000313" key="4">
    <source>
        <dbReference type="Proteomes" id="UP001153709"/>
    </source>
</evidence>
<dbReference type="Gene3D" id="2.30.30.30">
    <property type="match status" value="1"/>
</dbReference>
<dbReference type="Gene3D" id="2.30.30.140">
    <property type="match status" value="1"/>
</dbReference>
<reference evidence="3" key="1">
    <citation type="submission" date="2022-01" db="EMBL/GenBank/DDBJ databases">
        <authorList>
            <person name="King R."/>
        </authorList>
    </citation>
    <scope>NUCLEOTIDE SEQUENCE</scope>
</reference>
<feature type="region of interest" description="Disordered" evidence="1">
    <location>
        <begin position="380"/>
        <end position="400"/>
    </location>
</feature>
<evidence type="ECO:0000259" key="2">
    <source>
        <dbReference type="Pfam" id="PF12148"/>
    </source>
</evidence>
<feature type="compositionally biased region" description="Polar residues" evidence="1">
    <location>
        <begin position="442"/>
        <end position="453"/>
    </location>
</feature>
<feature type="region of interest" description="Disordered" evidence="1">
    <location>
        <begin position="434"/>
        <end position="453"/>
    </location>
</feature>
<dbReference type="EMBL" id="OU898285">
    <property type="protein sequence ID" value="CAG9828699.1"/>
    <property type="molecule type" value="Genomic_DNA"/>
</dbReference>
<sequence length="453" mass="51265">MDKIRILFKKDDMRDPDLDADLFRTTRLPEVLTFVATHYGTQSSNLQLFHRGVELCDTNIIIGDYFKTDGEIVVVKERKKRRPRLSRSKKDVTKTEKTTGQTAIETLQKHELIDTLSQAYSVGDPVDVRIENAWFEGSVVKVFMANVACSSSSITTEEALIFNVISEPHVQPPFDRNFAYTDIRPRSYFIYKITDVKKNMVVMANINLIDVRKRGNWYDCTILNVADKFVTVTLNITGDYCRTKFVNELYRIEFPRRTVNIETRMEYIHAPSKQTSSSEVFEQSHVLTVQAEVHRASSPSAEVSAELSNDENKAIIPTMPNTADVPKKKATDLLSSLDLIEVLSEDEGPKISKDQKPSEEISVLQLGVDTEKISLQETLQTSPSKDLPSEDIHEVSTDEEIQSPEDIHEMLTDEDISIIAEECEGYPAQLNLKKSVHKNDGGSATTQTCESRF</sequence>
<dbReference type="Pfam" id="PF12148">
    <property type="entry name" value="TTD"/>
    <property type="match status" value="1"/>
</dbReference>
<dbReference type="InterPro" id="IPR014722">
    <property type="entry name" value="Rib_uL2_dom2"/>
</dbReference>
<keyword evidence="4" id="KW-1185">Reference proteome</keyword>
<proteinExistence type="predicted"/>
<evidence type="ECO:0000256" key="1">
    <source>
        <dbReference type="SAM" id="MobiDB-lite"/>
    </source>
</evidence>
<dbReference type="InterPro" id="IPR021991">
    <property type="entry name" value="TTD_dom"/>
</dbReference>
<protein>
    <recommendedName>
        <fullName evidence="2">UHRF1 tandem tudor domain-containing protein</fullName>
    </recommendedName>
</protein>
<accession>A0A9N9XAU8</accession>